<evidence type="ECO:0000313" key="3">
    <source>
        <dbReference type="EMBL" id="ORY32994.1"/>
    </source>
</evidence>
<feature type="transmembrane region" description="Helical" evidence="1">
    <location>
        <begin position="102"/>
        <end position="126"/>
    </location>
</feature>
<feature type="chain" id="PRO_5012621204" evidence="2">
    <location>
        <begin position="50"/>
        <end position="171"/>
    </location>
</feature>
<accession>A0A1Y2BE03</accession>
<keyword evidence="1" id="KW-1133">Transmembrane helix</keyword>
<feature type="transmembrane region" description="Helical" evidence="1">
    <location>
        <begin position="69"/>
        <end position="90"/>
    </location>
</feature>
<feature type="transmembrane region" description="Helical" evidence="1">
    <location>
        <begin position="146"/>
        <end position="168"/>
    </location>
</feature>
<evidence type="ECO:0000256" key="1">
    <source>
        <dbReference type="SAM" id="Phobius"/>
    </source>
</evidence>
<gene>
    <name evidence="3" type="ORF">BCR33DRAFT_523788</name>
</gene>
<proteinExistence type="predicted"/>
<name>A0A1Y2BE03_9FUNG</name>
<reference evidence="3 4" key="1">
    <citation type="submission" date="2016-07" db="EMBL/GenBank/DDBJ databases">
        <title>Pervasive Adenine N6-methylation of Active Genes in Fungi.</title>
        <authorList>
            <consortium name="DOE Joint Genome Institute"/>
            <person name="Mondo S.J."/>
            <person name="Dannebaum R.O."/>
            <person name="Kuo R.C."/>
            <person name="Labutti K."/>
            <person name="Haridas S."/>
            <person name="Kuo A."/>
            <person name="Salamov A."/>
            <person name="Ahrendt S.R."/>
            <person name="Lipzen A."/>
            <person name="Sullivan W."/>
            <person name="Andreopoulos W.B."/>
            <person name="Clum A."/>
            <person name="Lindquist E."/>
            <person name="Daum C."/>
            <person name="Ramamoorthy G.K."/>
            <person name="Gryganskyi A."/>
            <person name="Culley D."/>
            <person name="Magnuson J.K."/>
            <person name="James T.Y."/>
            <person name="O'Malley M.A."/>
            <person name="Stajich J.E."/>
            <person name="Spatafora J.W."/>
            <person name="Visel A."/>
            <person name="Grigoriev I.V."/>
        </authorList>
    </citation>
    <scope>NUCLEOTIDE SEQUENCE [LARGE SCALE GENOMIC DNA]</scope>
    <source>
        <strain evidence="3 4">JEL800</strain>
    </source>
</reference>
<dbReference type="EMBL" id="MCGO01000069">
    <property type="protein sequence ID" value="ORY32994.1"/>
    <property type="molecule type" value="Genomic_DNA"/>
</dbReference>
<organism evidence="3 4">
    <name type="scientific">Rhizoclosmatium globosum</name>
    <dbReference type="NCBI Taxonomy" id="329046"/>
    <lineage>
        <taxon>Eukaryota</taxon>
        <taxon>Fungi</taxon>
        <taxon>Fungi incertae sedis</taxon>
        <taxon>Chytridiomycota</taxon>
        <taxon>Chytridiomycota incertae sedis</taxon>
        <taxon>Chytridiomycetes</taxon>
        <taxon>Chytridiales</taxon>
        <taxon>Chytriomycetaceae</taxon>
        <taxon>Rhizoclosmatium</taxon>
    </lineage>
</organism>
<dbReference type="OrthoDB" id="2181881at2759"/>
<dbReference type="AlphaFoldDB" id="A0A1Y2BE03"/>
<protein>
    <submittedName>
        <fullName evidence="3">Uncharacterized protein</fullName>
    </submittedName>
</protein>
<keyword evidence="4" id="KW-1185">Reference proteome</keyword>
<evidence type="ECO:0000256" key="2">
    <source>
        <dbReference type="SAM" id="SignalP"/>
    </source>
</evidence>
<dbReference type="Proteomes" id="UP000193642">
    <property type="component" value="Unassembled WGS sequence"/>
</dbReference>
<keyword evidence="2" id="KW-0732">Signal</keyword>
<evidence type="ECO:0000313" key="4">
    <source>
        <dbReference type="Proteomes" id="UP000193642"/>
    </source>
</evidence>
<feature type="signal peptide" evidence="2">
    <location>
        <begin position="1"/>
        <end position="49"/>
    </location>
</feature>
<keyword evidence="1" id="KW-0812">Transmembrane</keyword>
<sequence length="171" mass="19456">MFCQVQTWRFLVYGFSGRRIMAPQRTSTIHEKHLQLLLLLLIFPWDVESGVTRSEELLRKRWSRRVLSVLRMQLNLFPIAIIAPPLKLVIPGSVSNSVKTIIFISLFSLQCMIVCTMDGIMAMTFVLHIRNMKQDSTLVSPKLTVIANYGLTACVFVFLIVGCLEPVWSVG</sequence>
<comment type="caution">
    <text evidence="3">The sequence shown here is derived from an EMBL/GenBank/DDBJ whole genome shotgun (WGS) entry which is preliminary data.</text>
</comment>
<keyword evidence="1" id="KW-0472">Membrane</keyword>